<dbReference type="InterPro" id="IPR036849">
    <property type="entry name" value="Enolase-like_C_sf"/>
</dbReference>
<dbReference type="Gene3D" id="3.20.20.120">
    <property type="entry name" value="Enolase-like C-terminal domain"/>
    <property type="match status" value="1"/>
</dbReference>
<dbReference type="Proteomes" id="UP001629953">
    <property type="component" value="Unassembled WGS sequence"/>
</dbReference>
<evidence type="ECO:0000313" key="7">
    <source>
        <dbReference type="EMBL" id="MFM2486855.1"/>
    </source>
</evidence>
<evidence type="ECO:0000256" key="4">
    <source>
        <dbReference type="ARBA" id="ARBA00023235"/>
    </source>
</evidence>
<gene>
    <name evidence="7" type="primary">dgcA</name>
    <name evidence="7" type="ORF">ABUE30_17625</name>
</gene>
<dbReference type="NCBIfam" id="NF011708">
    <property type="entry name" value="PRK15129.1"/>
    <property type="match status" value="1"/>
</dbReference>
<dbReference type="InterPro" id="IPR029065">
    <property type="entry name" value="Enolase_C-like"/>
</dbReference>
<dbReference type="PANTHER" id="PTHR48080:SF3">
    <property type="entry name" value="ENOLASE SUPERFAMILY MEMBER DDB_G0284701"/>
    <property type="match status" value="1"/>
</dbReference>
<dbReference type="SUPFAM" id="SSF51604">
    <property type="entry name" value="Enolase C-terminal domain-like"/>
    <property type="match status" value="1"/>
</dbReference>
<dbReference type="Pfam" id="PF02746">
    <property type="entry name" value="MR_MLE_N"/>
    <property type="match status" value="1"/>
</dbReference>
<dbReference type="InterPro" id="IPR034593">
    <property type="entry name" value="DgoD-like"/>
</dbReference>
<dbReference type="RefSeq" id="WP_408625155.1">
    <property type="nucleotide sequence ID" value="NZ_JBEQCT010000012.1"/>
</dbReference>
<dbReference type="PROSITE" id="PS00909">
    <property type="entry name" value="MR_MLE_2"/>
    <property type="match status" value="1"/>
</dbReference>
<dbReference type="Gene3D" id="3.30.390.10">
    <property type="entry name" value="Enolase-like, N-terminal domain"/>
    <property type="match status" value="1"/>
</dbReference>
<evidence type="ECO:0000256" key="2">
    <source>
        <dbReference type="ARBA" id="ARBA00022723"/>
    </source>
</evidence>
<keyword evidence="4 5" id="KW-0413">Isomerase</keyword>
<comment type="caution">
    <text evidence="7">The sequence shown here is derived from an EMBL/GenBank/DDBJ whole genome shotgun (WGS) entry which is preliminary data.</text>
</comment>
<sequence length="322" mass="35150">MRQLEINQLKLPLARPFIISRGRRDAVDVVRVSIEENGFVGWGECTPTAHYQESVSSVIEQIEQLREPLTQGLSRAQLQKQLVKGAARNALDCALWRLEAQQQGQSLCQYANVAEPATLITAQTLSLASLEEMRQSARVALASGANLLKIKLDAHQVLDKVAAIRAEAPDATLIIDANEAWGSLSLPNLFDRLTEYNIAMIEQPLMAGSDQSLASFDHLIPVCADESCHDSNDIVALADRYEMVNIKLDKCGGLSEALMMLETAKACQMRVMVGCMLGSSMAMEAALPVAIQAELVDLDGPLWLAADSAPHLCYRTGHIELQ</sequence>
<evidence type="ECO:0000256" key="1">
    <source>
        <dbReference type="ARBA" id="ARBA00008031"/>
    </source>
</evidence>
<dbReference type="InterPro" id="IPR029017">
    <property type="entry name" value="Enolase-like_N"/>
</dbReference>
<dbReference type="InterPro" id="IPR013341">
    <property type="entry name" value="Mandelate_racemase_N_dom"/>
</dbReference>
<proteinExistence type="inferred from homology"/>
<evidence type="ECO:0000259" key="6">
    <source>
        <dbReference type="SMART" id="SM00922"/>
    </source>
</evidence>
<feature type="domain" description="Mandelate racemase/muconate lactonizing enzyme C-terminal" evidence="6">
    <location>
        <begin position="130"/>
        <end position="223"/>
    </location>
</feature>
<dbReference type="SFLD" id="SFLDG00180">
    <property type="entry name" value="muconate_cycloisomerase"/>
    <property type="match status" value="1"/>
</dbReference>
<reference evidence="7 8" key="1">
    <citation type="journal article" date="2013" name="Int. J. Syst. Evol. Microbiol.">
        <title>Celerinatantimonas yamalensis sp. nov., a cold-adapted diazotrophic bacterium from a cold permafrost brine.</title>
        <authorList>
            <person name="Shcherbakova V."/>
            <person name="Chuvilskaya N."/>
            <person name="Rivkina E."/>
            <person name="Demidov N."/>
            <person name="Uchaeva V."/>
            <person name="Suetin S."/>
            <person name="Suzina N."/>
            <person name="Gilichinsky D."/>
        </authorList>
    </citation>
    <scope>NUCLEOTIDE SEQUENCE [LARGE SCALE GENOMIC DNA]</scope>
    <source>
        <strain evidence="7 8">C7</strain>
    </source>
</reference>
<keyword evidence="2 5" id="KW-0479">Metal-binding</keyword>
<dbReference type="EMBL" id="JBEQCT010000012">
    <property type="protein sequence ID" value="MFM2486855.1"/>
    <property type="molecule type" value="Genomic_DNA"/>
</dbReference>
<dbReference type="Pfam" id="PF13378">
    <property type="entry name" value="MR_MLE_C"/>
    <property type="match status" value="1"/>
</dbReference>
<dbReference type="InterPro" id="IPR034603">
    <property type="entry name" value="Dipeptide_epimerase"/>
</dbReference>
<dbReference type="CDD" id="cd03319">
    <property type="entry name" value="L-Ala-DL-Glu_epimerase"/>
    <property type="match status" value="1"/>
</dbReference>
<keyword evidence="8" id="KW-1185">Reference proteome</keyword>
<evidence type="ECO:0000256" key="5">
    <source>
        <dbReference type="RuleBase" id="RU366006"/>
    </source>
</evidence>
<dbReference type="SFLD" id="SFLDS00001">
    <property type="entry name" value="Enolase"/>
    <property type="match status" value="1"/>
</dbReference>
<dbReference type="PANTHER" id="PTHR48080">
    <property type="entry name" value="D-GALACTONATE DEHYDRATASE-RELATED"/>
    <property type="match status" value="1"/>
</dbReference>
<dbReference type="NCBIfam" id="NF042940">
    <property type="entry name" value="racemase_DgcA"/>
    <property type="match status" value="1"/>
</dbReference>
<dbReference type="SUPFAM" id="SSF54826">
    <property type="entry name" value="Enolase N-terminal domain-like"/>
    <property type="match status" value="1"/>
</dbReference>
<comment type="cofactor">
    <cofactor evidence="5">
        <name>Mg(2+)</name>
        <dbReference type="ChEBI" id="CHEBI:18420"/>
    </cofactor>
    <text evidence="5">Binds 1 Mg(2+) ion per subunit.</text>
</comment>
<dbReference type="SMART" id="SM00922">
    <property type="entry name" value="MR_MLE"/>
    <property type="match status" value="1"/>
</dbReference>
<dbReference type="InterPro" id="IPR018110">
    <property type="entry name" value="Mandel_Rmase/mucon_lact_enz_CS"/>
</dbReference>
<protein>
    <recommendedName>
        <fullName evidence="5">Dipeptide epimerase</fullName>
        <ecNumber evidence="5">5.1.1.-</ecNumber>
    </recommendedName>
</protein>
<dbReference type="EC" id="5.1.1.-" evidence="5"/>
<organism evidence="7 8">
    <name type="scientific">Celerinatantimonas yamalensis</name>
    <dbReference type="NCBI Taxonomy" id="559956"/>
    <lineage>
        <taxon>Bacteria</taxon>
        <taxon>Pseudomonadati</taxon>
        <taxon>Pseudomonadota</taxon>
        <taxon>Gammaproteobacteria</taxon>
        <taxon>Celerinatantimonadaceae</taxon>
        <taxon>Celerinatantimonas</taxon>
    </lineage>
</organism>
<accession>A0ABW9GAU3</accession>
<dbReference type="SFLD" id="SFLDF00010">
    <property type="entry name" value="dipeptide_epimerase"/>
    <property type="match status" value="1"/>
</dbReference>
<evidence type="ECO:0000256" key="3">
    <source>
        <dbReference type="ARBA" id="ARBA00022842"/>
    </source>
</evidence>
<comment type="similarity">
    <text evidence="1 5">Belongs to the mandelate racemase/muconate lactonizing enzyme family.</text>
</comment>
<evidence type="ECO:0000313" key="8">
    <source>
        <dbReference type="Proteomes" id="UP001629953"/>
    </source>
</evidence>
<keyword evidence="3 5" id="KW-0460">Magnesium</keyword>
<name>A0ABW9GAU3_9GAMM</name>
<dbReference type="InterPro" id="IPR013342">
    <property type="entry name" value="Mandelate_racemase_C"/>
</dbReference>